<dbReference type="Proteomes" id="UP000594638">
    <property type="component" value="Unassembled WGS sequence"/>
</dbReference>
<feature type="compositionally biased region" description="Basic residues" evidence="8">
    <location>
        <begin position="80"/>
        <end position="89"/>
    </location>
</feature>
<keyword evidence="4 9" id="KW-1133">Transmembrane helix</keyword>
<comment type="cofactor">
    <cofactor evidence="7">
        <name>heme</name>
        <dbReference type="ChEBI" id="CHEBI:30413"/>
    </cofactor>
</comment>
<evidence type="ECO:0000256" key="1">
    <source>
        <dbReference type="ARBA" id="ARBA00004167"/>
    </source>
</evidence>
<sequence length="777" mass="86030">MPEARDRLSRAEHPIATYRPRLRSITLGENAGRGDTVFFVLEDEPELARGSGTPFRWRDTMMTGIHGTVGVAAASAGATRRGRGVHRRGIPGSPGIRQGQNVGQENISPTVGRGRGGRGSVLPYWYPRTPLRDITSVVRAIERRSRLREGEGLQTGSPILQDQQVHYPFLSTPGAPLEHITCMISPKPTIGTSRCSASIGKVPKLLLDITNKDEDSGCSTPQKMLLNSIDTVEKVVMEELRKLKRTPSARKAEREKKPTAMAIIIDSQFQYLFFPICIILVVGILSFIKKSANSKKNIPLPPSPAALPVIGHLHLLSSTLHISFKNLSSKYGPFMLIRAGATASYVVSNGAIAKEVFKTHDIKFAARPEFGSSDYQIYKDTLFSTLDYGKYWIFLKKICMMEILSTQQINRFADTRREEMIDLLRIFVKKAEEGEGCDAGVEFMAMTNNLISRMTMSTRCSTNVDETSEIREVAKGITRISGLLSLGEAFTLLKRYDVFGAGRKVKALLLRFNALMDRIISKHEMEIRGGKREKDMMDILLRISEDKTSDVKLTKAGIKGLFLDLFLGGTDTTSVALQWALAELLNHPEALKKLQGEIDKIVGLNRLVEESDVPNLPYLHAVIKETLRLHPSLPLVFRKCREDCKINGFPIAKNSRVVVNLYAINRDPNAWENAAEFVPERFLINTINAIGHDDPEDMKGQNFSYVPFGGGRRGCPGAGLATSVLHVTLAGVIQCFDWKIKGADKVNMEEGAGFSAAMVHPLVCYPILRVNPSVIAI</sequence>
<keyword evidence="5" id="KW-0560">Oxidoreductase</keyword>
<feature type="region of interest" description="Disordered" evidence="8">
    <location>
        <begin position="75"/>
        <end position="115"/>
    </location>
</feature>
<feature type="binding site" description="axial binding residue" evidence="7">
    <location>
        <position position="715"/>
    </location>
    <ligand>
        <name>heme</name>
        <dbReference type="ChEBI" id="CHEBI:30413"/>
    </ligand>
    <ligandPart>
        <name>Fe</name>
        <dbReference type="ChEBI" id="CHEBI:18248"/>
    </ligandPart>
</feature>
<dbReference type="Gene3D" id="1.10.630.10">
    <property type="entry name" value="Cytochrome P450"/>
    <property type="match status" value="1"/>
</dbReference>
<dbReference type="Pfam" id="PF00067">
    <property type="entry name" value="p450"/>
    <property type="match status" value="1"/>
</dbReference>
<evidence type="ECO:0000256" key="9">
    <source>
        <dbReference type="SAM" id="Phobius"/>
    </source>
</evidence>
<organism evidence="10 11">
    <name type="scientific">Olea europaea subsp. europaea</name>
    <dbReference type="NCBI Taxonomy" id="158383"/>
    <lineage>
        <taxon>Eukaryota</taxon>
        <taxon>Viridiplantae</taxon>
        <taxon>Streptophyta</taxon>
        <taxon>Embryophyta</taxon>
        <taxon>Tracheophyta</taxon>
        <taxon>Spermatophyta</taxon>
        <taxon>Magnoliopsida</taxon>
        <taxon>eudicotyledons</taxon>
        <taxon>Gunneridae</taxon>
        <taxon>Pentapetalae</taxon>
        <taxon>asterids</taxon>
        <taxon>lamiids</taxon>
        <taxon>Lamiales</taxon>
        <taxon>Oleaceae</taxon>
        <taxon>Oleeae</taxon>
        <taxon>Olea</taxon>
    </lineage>
</organism>
<evidence type="ECO:0000256" key="4">
    <source>
        <dbReference type="ARBA" id="ARBA00022989"/>
    </source>
</evidence>
<dbReference type="AlphaFoldDB" id="A0A8S0Q621"/>
<dbReference type="OrthoDB" id="1291150at2759"/>
<comment type="subcellular location">
    <subcellularLocation>
        <location evidence="1">Membrane</location>
        <topology evidence="1">Single-pass membrane protein</topology>
    </subcellularLocation>
</comment>
<dbReference type="PROSITE" id="PS00086">
    <property type="entry name" value="CYTOCHROME_P450"/>
    <property type="match status" value="1"/>
</dbReference>
<dbReference type="GO" id="GO:0016020">
    <property type="term" value="C:membrane"/>
    <property type="evidence" value="ECO:0007669"/>
    <property type="project" value="UniProtKB-SubCell"/>
</dbReference>
<evidence type="ECO:0000313" key="10">
    <source>
        <dbReference type="EMBL" id="CAA2961365.1"/>
    </source>
</evidence>
<keyword evidence="11" id="KW-1185">Reference proteome</keyword>
<protein>
    <submittedName>
        <fullName evidence="10">3,9-dihydroxypterocarpan 6A-monooxygenase</fullName>
    </submittedName>
</protein>
<dbReference type="InterPro" id="IPR036396">
    <property type="entry name" value="Cyt_P450_sf"/>
</dbReference>
<keyword evidence="7" id="KW-0349">Heme</keyword>
<dbReference type="GO" id="GO:0016709">
    <property type="term" value="F:oxidoreductase activity, acting on paired donors, with incorporation or reduction of molecular oxygen, NAD(P)H as one donor, and incorporation of one atom of oxygen"/>
    <property type="evidence" value="ECO:0007669"/>
    <property type="project" value="TreeGrafter"/>
</dbReference>
<evidence type="ECO:0000256" key="8">
    <source>
        <dbReference type="SAM" id="MobiDB-lite"/>
    </source>
</evidence>
<dbReference type="InterPro" id="IPR017972">
    <property type="entry name" value="Cyt_P450_CS"/>
</dbReference>
<dbReference type="EMBL" id="CACTIH010000534">
    <property type="protein sequence ID" value="CAA2961365.1"/>
    <property type="molecule type" value="Genomic_DNA"/>
</dbReference>
<feature type="compositionally biased region" description="Polar residues" evidence="8">
    <location>
        <begin position="98"/>
        <end position="109"/>
    </location>
</feature>
<dbReference type="InterPro" id="IPR002401">
    <property type="entry name" value="Cyt_P450_E_grp-I"/>
</dbReference>
<dbReference type="PRINTS" id="PR00463">
    <property type="entry name" value="EP450I"/>
</dbReference>
<evidence type="ECO:0000313" key="11">
    <source>
        <dbReference type="Proteomes" id="UP000594638"/>
    </source>
</evidence>
<dbReference type="PANTHER" id="PTHR24298">
    <property type="entry name" value="FLAVONOID 3'-MONOOXYGENASE-RELATED"/>
    <property type="match status" value="1"/>
</dbReference>
<evidence type="ECO:0000256" key="6">
    <source>
        <dbReference type="ARBA" id="ARBA00023136"/>
    </source>
</evidence>
<dbReference type="SUPFAM" id="SSF48264">
    <property type="entry name" value="Cytochrome P450"/>
    <property type="match status" value="1"/>
</dbReference>
<feature type="transmembrane region" description="Helical" evidence="9">
    <location>
        <begin position="269"/>
        <end position="288"/>
    </location>
</feature>
<dbReference type="GO" id="GO:0020037">
    <property type="term" value="F:heme binding"/>
    <property type="evidence" value="ECO:0007669"/>
    <property type="project" value="InterPro"/>
</dbReference>
<dbReference type="GO" id="GO:0005506">
    <property type="term" value="F:iron ion binding"/>
    <property type="evidence" value="ECO:0007669"/>
    <property type="project" value="InterPro"/>
</dbReference>
<keyword evidence="7" id="KW-0408">Iron</keyword>
<gene>
    <name evidence="10" type="ORF">OLEA9_A039276</name>
</gene>
<dbReference type="Gramene" id="OE9A039276T1">
    <property type="protein sequence ID" value="OE9A039276C1"/>
    <property type="gene ID" value="OE9A039276"/>
</dbReference>
<dbReference type="InterPro" id="IPR001128">
    <property type="entry name" value="Cyt_P450"/>
</dbReference>
<evidence type="ECO:0000256" key="2">
    <source>
        <dbReference type="ARBA" id="ARBA00022692"/>
    </source>
</evidence>
<keyword evidence="6 9" id="KW-0472">Membrane</keyword>
<evidence type="ECO:0000256" key="5">
    <source>
        <dbReference type="ARBA" id="ARBA00023002"/>
    </source>
</evidence>
<comment type="caution">
    <text evidence="10">The sequence shown here is derived from an EMBL/GenBank/DDBJ whole genome shotgun (WGS) entry which is preliminary data.</text>
</comment>
<keyword evidence="2 9" id="KW-0812">Transmembrane</keyword>
<name>A0A8S0Q621_OLEEU</name>
<evidence type="ECO:0000256" key="3">
    <source>
        <dbReference type="ARBA" id="ARBA00022723"/>
    </source>
</evidence>
<reference evidence="10 11" key="1">
    <citation type="submission" date="2019-12" db="EMBL/GenBank/DDBJ databases">
        <authorList>
            <person name="Alioto T."/>
            <person name="Alioto T."/>
            <person name="Gomez Garrido J."/>
        </authorList>
    </citation>
    <scope>NUCLEOTIDE SEQUENCE [LARGE SCALE GENOMIC DNA]</scope>
</reference>
<accession>A0A8S0Q621</accession>
<evidence type="ECO:0000256" key="7">
    <source>
        <dbReference type="PIRSR" id="PIRSR602401-1"/>
    </source>
</evidence>
<proteinExistence type="predicted"/>
<keyword evidence="3 7" id="KW-0479">Metal-binding</keyword>
<dbReference type="PRINTS" id="PR00385">
    <property type="entry name" value="P450"/>
</dbReference>
<dbReference type="InterPro" id="IPR051103">
    <property type="entry name" value="Plant_metabolite_P450s"/>
</dbReference>
<dbReference type="PANTHER" id="PTHR24298:SF491">
    <property type="entry name" value="CYTOCHROME P450 93A2"/>
    <property type="match status" value="1"/>
</dbReference>